<dbReference type="HOGENOM" id="CLU_083583_0_0_11"/>
<organism evidence="2 3">
    <name type="scientific">Rhodococcus erythropolis (strain PR4 / NBRC 100887)</name>
    <dbReference type="NCBI Taxonomy" id="234621"/>
    <lineage>
        <taxon>Bacteria</taxon>
        <taxon>Bacillati</taxon>
        <taxon>Actinomycetota</taxon>
        <taxon>Actinomycetes</taxon>
        <taxon>Mycobacteriales</taxon>
        <taxon>Nocardiaceae</taxon>
        <taxon>Rhodococcus</taxon>
        <taxon>Rhodococcus erythropolis group</taxon>
    </lineage>
</organism>
<dbReference type="Gene3D" id="3.40.50.2020">
    <property type="match status" value="1"/>
</dbReference>
<name>C1A2G9_RHOE4</name>
<evidence type="ECO:0000313" key="2">
    <source>
        <dbReference type="EMBL" id="BAH34804.1"/>
    </source>
</evidence>
<evidence type="ECO:0000313" key="3">
    <source>
        <dbReference type="Proteomes" id="UP000002204"/>
    </source>
</evidence>
<accession>C1A2G9</accession>
<dbReference type="AlphaFoldDB" id="C1A2G9"/>
<sequence>MLLEDNAVTQYRDRSSAGKFLAGRLESLRIDKPVVLGLPRGGVPVAAEVAAALNAPLDIVVVRKLGSPYNPELAMGAIGEGGVRVLNHDVIAAVRVSKSELVAVERDERTELERRARLLREGRTPVSLHGRTAVIVDDGMATGASAAVACRCARTAGAASVIVAVPVASPEAMRVIACSADRVVCPFVPALLGGVGAAFEDFHQLSDDEVLTFLA</sequence>
<dbReference type="InterPro" id="IPR000836">
    <property type="entry name" value="PRTase_dom"/>
</dbReference>
<dbReference type="EMBL" id="AP008957">
    <property type="protein sequence ID" value="BAH34804.1"/>
    <property type="molecule type" value="Genomic_DNA"/>
</dbReference>
<protein>
    <recommendedName>
        <fullName evidence="1">Phosphoribosyltransferase domain-containing protein</fullName>
    </recommendedName>
</protein>
<dbReference type="SUPFAM" id="SSF53271">
    <property type="entry name" value="PRTase-like"/>
    <property type="match status" value="1"/>
</dbReference>
<dbReference type="Proteomes" id="UP000002204">
    <property type="component" value="Chromosome"/>
</dbReference>
<dbReference type="InterPro" id="IPR029057">
    <property type="entry name" value="PRTase-like"/>
</dbReference>
<dbReference type="Gene3D" id="3.30.1310.20">
    <property type="entry name" value="PRTase-like"/>
    <property type="match status" value="1"/>
</dbReference>
<reference evidence="2 3" key="2">
    <citation type="journal article" date="2006" name="Environ. Microbiol.">
        <title>Sequence analysis of three plasmids harboured in Rhodococcus erythropolis strain PR4.</title>
        <authorList>
            <person name="Sekine M."/>
            <person name="Tanikawa S."/>
            <person name="Omata S."/>
            <person name="Saito M."/>
            <person name="Fujisawa T."/>
            <person name="Tsukatani N."/>
            <person name="Tajima T."/>
            <person name="Sekigawa T."/>
            <person name="Kosugi H."/>
            <person name="Matsuo Y."/>
            <person name="Nishiko R."/>
            <person name="Imamura K."/>
            <person name="Ito M."/>
            <person name="Narita H."/>
            <person name="Tago S."/>
            <person name="Fujita N."/>
            <person name="Harayama S."/>
        </authorList>
    </citation>
    <scope>NUCLEOTIDE SEQUENCE [LARGE SCALE GENOMIC DNA]</scope>
    <source>
        <strain evidence="3">PR4 / NBRC 100887</strain>
    </source>
</reference>
<dbReference type="CDD" id="cd06223">
    <property type="entry name" value="PRTases_typeI"/>
    <property type="match status" value="1"/>
</dbReference>
<feature type="domain" description="Phosphoribosyltransferase" evidence="1">
    <location>
        <begin position="19"/>
        <end position="173"/>
    </location>
</feature>
<dbReference type="Pfam" id="PF00156">
    <property type="entry name" value="Pribosyltran"/>
    <property type="match status" value="1"/>
</dbReference>
<dbReference type="eggNOG" id="COG1926">
    <property type="taxonomic scope" value="Bacteria"/>
</dbReference>
<proteinExistence type="predicted"/>
<gene>
    <name evidence="2" type="ordered locus">RER_40960</name>
</gene>
<evidence type="ECO:0000259" key="1">
    <source>
        <dbReference type="Pfam" id="PF00156"/>
    </source>
</evidence>
<dbReference type="KEGG" id="rer:RER_40960"/>
<reference evidence="3" key="1">
    <citation type="submission" date="2005-03" db="EMBL/GenBank/DDBJ databases">
        <title>Comparison of the complete genome sequences of Rhodococcus erythropolis PR4 and Rhodococcus opacus B4.</title>
        <authorList>
            <person name="Takarada H."/>
            <person name="Sekine M."/>
            <person name="Hosoyama A."/>
            <person name="Yamada R."/>
            <person name="Fujisawa T."/>
            <person name="Omata S."/>
            <person name="Shimizu A."/>
            <person name="Tsukatani N."/>
            <person name="Tanikawa S."/>
            <person name="Fujita N."/>
            <person name="Harayama S."/>
        </authorList>
    </citation>
    <scope>NUCLEOTIDE SEQUENCE [LARGE SCALE GENOMIC DNA]</scope>
    <source>
        <strain evidence="3">PR4 / NBRC 100887</strain>
    </source>
</reference>